<dbReference type="GO" id="GO:0046872">
    <property type="term" value="F:metal ion binding"/>
    <property type="evidence" value="ECO:0007669"/>
    <property type="project" value="UniProtKB-KW"/>
</dbReference>
<evidence type="ECO:0000256" key="2">
    <source>
        <dbReference type="ARBA" id="ARBA00001946"/>
    </source>
</evidence>
<comment type="cofactor">
    <cofactor evidence="2">
        <name>Mg(2+)</name>
        <dbReference type="ChEBI" id="CHEBI:18420"/>
    </cofactor>
</comment>
<keyword evidence="5" id="KW-0479">Metal-binding</keyword>
<dbReference type="Gramene" id="TraesNOR5A03G02783970.1">
    <property type="protein sequence ID" value="TraesNOR5A03G02783970.1"/>
    <property type="gene ID" value="TraesNOR5A03G02783970"/>
</dbReference>
<comment type="catalytic activity">
    <reaction evidence="10">
        <text>O-phospho-L-seryl-[protein] + H2O = L-seryl-[protein] + phosphate</text>
        <dbReference type="Rhea" id="RHEA:20629"/>
        <dbReference type="Rhea" id="RHEA-COMP:9863"/>
        <dbReference type="Rhea" id="RHEA-COMP:11604"/>
        <dbReference type="ChEBI" id="CHEBI:15377"/>
        <dbReference type="ChEBI" id="CHEBI:29999"/>
        <dbReference type="ChEBI" id="CHEBI:43474"/>
        <dbReference type="ChEBI" id="CHEBI:83421"/>
        <dbReference type="EC" id="3.1.3.16"/>
    </reaction>
</comment>
<dbReference type="Pfam" id="PF00481">
    <property type="entry name" value="PP2C"/>
    <property type="match status" value="1"/>
</dbReference>
<accession>A0A3B6KSL7</accession>
<dbReference type="Proteomes" id="UP000019116">
    <property type="component" value="Chromosome 5A"/>
</dbReference>
<protein>
    <recommendedName>
        <fullName evidence="4">protein-serine/threonine phosphatase</fullName>
        <ecNumber evidence="4">3.1.3.16</ecNumber>
    </recommendedName>
</protein>
<dbReference type="Gramene" id="TraesJUL5A03G02778960.1">
    <property type="protein sequence ID" value="TraesJUL5A03G02778960.1"/>
    <property type="gene ID" value="TraesJUL5A03G02778960"/>
</dbReference>
<dbReference type="CDD" id="cd00143">
    <property type="entry name" value="PP2Cc"/>
    <property type="match status" value="1"/>
</dbReference>
<proteinExistence type="inferred from homology"/>
<evidence type="ECO:0000256" key="11">
    <source>
        <dbReference type="ARBA" id="ARBA00048336"/>
    </source>
</evidence>
<dbReference type="PROSITE" id="PS51746">
    <property type="entry name" value="PPM_2"/>
    <property type="match status" value="1"/>
</dbReference>
<dbReference type="InterPro" id="IPR000222">
    <property type="entry name" value="PP2C_BS"/>
</dbReference>
<dbReference type="Gramene" id="TraesLAC5A03G02714200.1">
    <property type="protein sequence ID" value="TraesLAC5A03G02714200.1"/>
    <property type="gene ID" value="TraesLAC5A03G02714200"/>
</dbReference>
<dbReference type="Gramene" id="TraesCAD_scaffold_004532_01G000600.1">
    <property type="protein sequence ID" value="TraesCAD_scaffold_004532_01G000600.1"/>
    <property type="gene ID" value="TraesCAD_scaffold_004532_01G000600"/>
</dbReference>
<dbReference type="InterPro" id="IPR001932">
    <property type="entry name" value="PPM-type_phosphatase-like_dom"/>
</dbReference>
<dbReference type="Gramene" id="TraesCS5A02G478600.1">
    <property type="protein sequence ID" value="TraesCS5A02G478600.1"/>
    <property type="gene ID" value="TraesCS5A02G478600"/>
</dbReference>
<keyword evidence="9" id="KW-0464">Manganese</keyword>
<name>A0A3B6KSL7_WHEAT</name>
<evidence type="ECO:0000313" key="15">
    <source>
        <dbReference type="Proteomes" id="UP000019116"/>
    </source>
</evidence>
<sequence length="352" mass="39747">MQENTKYEYKGEDGNREPVDGGFSITIYTAEERSSPVLPRTSPDQQCCQTLLCAWARARRTLKVRWTTFKAAYKARDDLLWWHNLAQCNAGELSMAYVQANHLMEDHCRVESSPTLGTFVGIFDGHGGPEVARFTAEHLFPNLQPKATCRKQAVTAETIRMAFLDTDESFIALVEKQWAVTPNLAAVGSCCLVGVVHQRTLFVANLGNSRAVLGKVDLNGGICPVQLSTEHVASDENVRQELRAQHPDDPHIVVLKHDHWRVKGIQQVSRTIGDAYLKHQRFNREPLHSRFRLREPFSRPILSAEPSIISYSLKPSDRFIIFASDGLWEFLSNEEAIEIFTKMSVVELQEGL</sequence>
<evidence type="ECO:0000313" key="14">
    <source>
        <dbReference type="EnsemblPlants" id="TraesCS5A02G478600.1"/>
    </source>
</evidence>
<dbReference type="InterPro" id="IPR015655">
    <property type="entry name" value="PP2C"/>
</dbReference>
<dbReference type="Gramene" id="TraesSYM5A03G02789630.1">
    <property type="protein sequence ID" value="TraesSYM5A03G02789630.1"/>
    <property type="gene ID" value="TraesSYM5A03G02789630"/>
</dbReference>
<dbReference type="Gramene" id="TraesMAC5A03G02758500.1">
    <property type="protein sequence ID" value="TraesMAC5A03G02758500.1"/>
    <property type="gene ID" value="TraesMAC5A03G02758500"/>
</dbReference>
<dbReference type="Gramene" id="TraesSTA5A03G02750810.1">
    <property type="protein sequence ID" value="TraesSTA5A03G02750810.1"/>
    <property type="gene ID" value="TraesSTA5A03G02750810"/>
</dbReference>
<evidence type="ECO:0000256" key="10">
    <source>
        <dbReference type="ARBA" id="ARBA00047761"/>
    </source>
</evidence>
<dbReference type="Gramene" id="TraesRN5A0101143500.1">
    <property type="protein sequence ID" value="TraesRN5A0101143500.1"/>
    <property type="gene ID" value="TraesRN5A0101143500"/>
</dbReference>
<dbReference type="PANTHER" id="PTHR47992">
    <property type="entry name" value="PROTEIN PHOSPHATASE"/>
    <property type="match status" value="1"/>
</dbReference>
<dbReference type="GO" id="GO:0004722">
    <property type="term" value="F:protein serine/threonine phosphatase activity"/>
    <property type="evidence" value="ECO:0000318"/>
    <property type="project" value="GO_Central"/>
</dbReference>
<dbReference type="PROSITE" id="PS01032">
    <property type="entry name" value="PPM_1"/>
    <property type="match status" value="1"/>
</dbReference>
<keyword evidence="6 12" id="KW-0378">Hydrolase</keyword>
<dbReference type="Gramene" id="TraesLDM5A03G02762870.1">
    <property type="protein sequence ID" value="TraesLDM5A03G02762870.1"/>
    <property type="gene ID" value="TraesLDM5A03G02762870"/>
</dbReference>
<evidence type="ECO:0000259" key="13">
    <source>
        <dbReference type="PROSITE" id="PS51746"/>
    </source>
</evidence>
<dbReference type="Gramene" id="TraesROB_scaffold_002102_01G000600.1">
    <property type="protein sequence ID" value="TraesROB_scaffold_002102_01G000600.1"/>
    <property type="gene ID" value="TraesROB_scaffold_002102_01G000600"/>
</dbReference>
<feature type="domain" description="PPM-type phosphatase" evidence="13">
    <location>
        <begin position="92"/>
        <end position="352"/>
    </location>
</feature>
<comment type="catalytic activity">
    <reaction evidence="11">
        <text>O-phospho-L-threonyl-[protein] + H2O = L-threonyl-[protein] + phosphate</text>
        <dbReference type="Rhea" id="RHEA:47004"/>
        <dbReference type="Rhea" id="RHEA-COMP:11060"/>
        <dbReference type="Rhea" id="RHEA-COMP:11605"/>
        <dbReference type="ChEBI" id="CHEBI:15377"/>
        <dbReference type="ChEBI" id="CHEBI:30013"/>
        <dbReference type="ChEBI" id="CHEBI:43474"/>
        <dbReference type="ChEBI" id="CHEBI:61977"/>
        <dbReference type="EC" id="3.1.3.16"/>
    </reaction>
</comment>
<comment type="similarity">
    <text evidence="3 12">Belongs to the PP2C family.</text>
</comment>
<dbReference type="Gene3D" id="3.60.40.10">
    <property type="entry name" value="PPM-type phosphatase domain"/>
    <property type="match status" value="1"/>
</dbReference>
<keyword evidence="15" id="KW-1185">Reference proteome</keyword>
<evidence type="ECO:0000256" key="1">
    <source>
        <dbReference type="ARBA" id="ARBA00001936"/>
    </source>
</evidence>
<evidence type="ECO:0000256" key="8">
    <source>
        <dbReference type="ARBA" id="ARBA00022912"/>
    </source>
</evidence>
<evidence type="ECO:0000256" key="3">
    <source>
        <dbReference type="ARBA" id="ARBA00006702"/>
    </source>
</evidence>
<evidence type="ECO:0000256" key="7">
    <source>
        <dbReference type="ARBA" id="ARBA00022842"/>
    </source>
</evidence>
<evidence type="ECO:0000256" key="6">
    <source>
        <dbReference type="ARBA" id="ARBA00022801"/>
    </source>
</evidence>
<evidence type="ECO:0000256" key="12">
    <source>
        <dbReference type="RuleBase" id="RU003465"/>
    </source>
</evidence>
<evidence type="ECO:0000256" key="5">
    <source>
        <dbReference type="ARBA" id="ARBA00022723"/>
    </source>
</evidence>
<comment type="cofactor">
    <cofactor evidence="1">
        <name>Mn(2+)</name>
        <dbReference type="ChEBI" id="CHEBI:29035"/>
    </cofactor>
</comment>
<dbReference type="EnsemblPlants" id="TraesCS5A02G478600.1">
    <property type="protein sequence ID" value="TraesCS5A02G478600.1"/>
    <property type="gene ID" value="TraesCS5A02G478600"/>
</dbReference>
<reference evidence="14" key="1">
    <citation type="submission" date="2018-08" db="EMBL/GenBank/DDBJ databases">
        <authorList>
            <person name="Rossello M."/>
        </authorList>
    </citation>
    <scope>NUCLEOTIDE SEQUENCE [LARGE SCALE GENOMIC DNA]</scope>
    <source>
        <strain evidence="14">cv. Chinese Spring</strain>
    </source>
</reference>
<dbReference type="GO" id="GO:1902531">
    <property type="term" value="P:regulation of intracellular signal transduction"/>
    <property type="evidence" value="ECO:0000318"/>
    <property type="project" value="GO_Central"/>
</dbReference>
<dbReference type="PaxDb" id="4565-Traes_5AL_71ED6646E.2"/>
<dbReference type="SMR" id="A0A3B6KSL7"/>
<keyword evidence="8 12" id="KW-0904">Protein phosphatase</keyword>
<keyword evidence="7" id="KW-0460">Magnesium</keyword>
<reference evidence="14" key="2">
    <citation type="submission" date="2018-10" db="UniProtKB">
        <authorList>
            <consortium name="EnsemblPlants"/>
        </authorList>
    </citation>
    <scope>IDENTIFICATION</scope>
</reference>
<dbReference type="InterPro" id="IPR036457">
    <property type="entry name" value="PPM-type-like_dom_sf"/>
</dbReference>
<dbReference type="Gramene" id="TraesJAG5A03G02761390.1">
    <property type="protein sequence ID" value="TraesJAG5A03G02761390.1"/>
    <property type="gene ID" value="TraesJAG5A03G02761390"/>
</dbReference>
<dbReference type="Gramene" id="TraesCLE_scaffold_004093_01G000200.1">
    <property type="protein sequence ID" value="TraesCLE_scaffold_004093_01G000200.1"/>
    <property type="gene ID" value="TraesCLE_scaffold_004093_01G000200"/>
</dbReference>
<evidence type="ECO:0000256" key="9">
    <source>
        <dbReference type="ARBA" id="ARBA00023211"/>
    </source>
</evidence>
<dbReference type="AlphaFoldDB" id="A0A3B6KSL7"/>
<evidence type="ECO:0000256" key="4">
    <source>
        <dbReference type="ARBA" id="ARBA00013081"/>
    </source>
</evidence>
<dbReference type="STRING" id="4565.A0A3B6KSL7"/>
<dbReference type="SUPFAM" id="SSF81606">
    <property type="entry name" value="PP2C-like"/>
    <property type="match status" value="1"/>
</dbReference>
<dbReference type="OMA" id="FHEIASG"/>
<dbReference type="SMART" id="SM00332">
    <property type="entry name" value="PP2Cc"/>
    <property type="match status" value="1"/>
</dbReference>
<dbReference type="Gramene" id="TraesCS5A03G1126400.1">
    <property type="protein sequence ID" value="TraesCS5A03G1126400.1.CDS"/>
    <property type="gene ID" value="TraesCS5A03G1126400"/>
</dbReference>
<dbReference type="OrthoDB" id="420076at2759"/>
<dbReference type="EC" id="3.1.3.16" evidence="4"/>
<organism evidence="14">
    <name type="scientific">Triticum aestivum</name>
    <name type="common">Wheat</name>
    <dbReference type="NCBI Taxonomy" id="4565"/>
    <lineage>
        <taxon>Eukaryota</taxon>
        <taxon>Viridiplantae</taxon>
        <taxon>Streptophyta</taxon>
        <taxon>Embryophyta</taxon>
        <taxon>Tracheophyta</taxon>
        <taxon>Spermatophyta</taxon>
        <taxon>Magnoliopsida</taxon>
        <taxon>Liliopsida</taxon>
        <taxon>Poales</taxon>
        <taxon>Poaceae</taxon>
        <taxon>BOP clade</taxon>
        <taxon>Pooideae</taxon>
        <taxon>Triticodae</taxon>
        <taxon>Triticeae</taxon>
        <taxon>Triticinae</taxon>
        <taxon>Triticum</taxon>
    </lineage>
</organism>